<comment type="caution">
    <text evidence="1">The sequence shown here is derived from an EMBL/GenBank/DDBJ whole genome shotgun (WGS) entry which is preliminary data.</text>
</comment>
<reference evidence="1 2" key="1">
    <citation type="submission" date="2015-06" db="EMBL/GenBank/DDBJ databases">
        <title>Expansion of signal transduction pathways in fungi by whole-genome duplication.</title>
        <authorList>
            <consortium name="DOE Joint Genome Institute"/>
            <person name="Corrochano L.M."/>
            <person name="Kuo A."/>
            <person name="Marcet-Houben M."/>
            <person name="Polaino S."/>
            <person name="Salamov A."/>
            <person name="Villalobos J.M."/>
            <person name="Alvarez M.I."/>
            <person name="Avalos J."/>
            <person name="Benito E.P."/>
            <person name="Benoit I."/>
            <person name="Burger G."/>
            <person name="Camino L.P."/>
            <person name="Canovas D."/>
            <person name="Cerda-Olmedo E."/>
            <person name="Cheng J.-F."/>
            <person name="Dominguez A."/>
            <person name="Elias M."/>
            <person name="Eslava A.P."/>
            <person name="Glaser F."/>
            <person name="Grimwood J."/>
            <person name="Gutierrez G."/>
            <person name="Heitman J."/>
            <person name="Henrissat B."/>
            <person name="Iturriaga E.A."/>
            <person name="Lang B.F."/>
            <person name="Lavin J.L."/>
            <person name="Lee S."/>
            <person name="Li W."/>
            <person name="Lindquist E."/>
            <person name="Lopez-Garcia S."/>
            <person name="Luque E.M."/>
            <person name="Marcos A.T."/>
            <person name="Martin J."/>
            <person name="Mccluskey K."/>
            <person name="Medina H.R."/>
            <person name="Miralles-Duran A."/>
            <person name="Miyazaki A."/>
            <person name="Munoz-Torres E."/>
            <person name="Oguiza J.A."/>
            <person name="Ohm R."/>
            <person name="Olmedo M."/>
            <person name="Orejas M."/>
            <person name="Ortiz-Castellanos L."/>
            <person name="Pisabarro A.G."/>
            <person name="Rodriguez-Romero J."/>
            <person name="Ruiz-Herrera J."/>
            <person name="Ruiz-Vazquez R."/>
            <person name="Sanz C."/>
            <person name="Schackwitz W."/>
            <person name="Schmutz J."/>
            <person name="Shahriari M."/>
            <person name="Shelest E."/>
            <person name="Silva-Franco F."/>
            <person name="Soanes D."/>
            <person name="Syed K."/>
            <person name="Tagua V.G."/>
            <person name="Talbot N.J."/>
            <person name="Thon M."/>
            <person name="De Vries R.P."/>
            <person name="Wiebenga A."/>
            <person name="Yadav J.S."/>
            <person name="Braun E.L."/>
            <person name="Baker S."/>
            <person name="Garre V."/>
            <person name="Horwitz B."/>
            <person name="Torres-Martinez S."/>
            <person name="Idnurm A."/>
            <person name="Herrera-Estrella A."/>
            <person name="Gabaldon T."/>
            <person name="Grigoriev I.V."/>
        </authorList>
    </citation>
    <scope>NUCLEOTIDE SEQUENCE [LARGE SCALE GENOMIC DNA]</scope>
    <source>
        <strain evidence="1 2">CBS 277.49</strain>
    </source>
</reference>
<proteinExistence type="predicted"/>
<name>A0A168GEA1_MUCCL</name>
<accession>A0A168GEA1</accession>
<dbReference type="Proteomes" id="UP000077051">
    <property type="component" value="Unassembled WGS sequence"/>
</dbReference>
<keyword evidence="2" id="KW-1185">Reference proteome</keyword>
<dbReference type="Gene3D" id="3.30.710.10">
    <property type="entry name" value="Potassium Channel Kv1.1, Chain A"/>
    <property type="match status" value="1"/>
</dbReference>
<dbReference type="EMBL" id="AMYB01000014">
    <property type="protein sequence ID" value="OAC97605.1"/>
    <property type="molecule type" value="Genomic_DNA"/>
</dbReference>
<evidence type="ECO:0000313" key="1">
    <source>
        <dbReference type="EMBL" id="OAC97605.1"/>
    </source>
</evidence>
<dbReference type="OrthoDB" id="10025005at2759"/>
<protein>
    <recommendedName>
        <fullName evidence="3">BTB domain-containing protein</fullName>
    </recommendedName>
</protein>
<dbReference type="STRING" id="747725.A0A168GEA1"/>
<evidence type="ECO:0008006" key="3">
    <source>
        <dbReference type="Google" id="ProtNLM"/>
    </source>
</evidence>
<gene>
    <name evidence="1" type="ORF">MUCCIDRAFT_116264</name>
</gene>
<dbReference type="SUPFAM" id="SSF54695">
    <property type="entry name" value="POZ domain"/>
    <property type="match status" value="1"/>
</dbReference>
<evidence type="ECO:0000313" key="2">
    <source>
        <dbReference type="Proteomes" id="UP000077051"/>
    </source>
</evidence>
<sequence length="159" mass="18141">MYQPTTNILLDAAKDMLVTFNVNGELFTTYSSTILESESTVLSNLLFRDIMFYLRTGQIYTKDIKKLAALTQEATYYEMTTMKDALQASMEDAAAARIQQKKEQAQKETNGREMTYSVLDIVYVKDINNCFEHRKSYCACSATPKFVLIPNSSGRHQQE</sequence>
<dbReference type="AlphaFoldDB" id="A0A168GEA1"/>
<dbReference type="InterPro" id="IPR011333">
    <property type="entry name" value="SKP1/BTB/POZ_sf"/>
</dbReference>
<dbReference type="VEuPathDB" id="FungiDB:MUCCIDRAFT_116264"/>
<organism evidence="1 2">
    <name type="scientific">Mucor lusitanicus CBS 277.49</name>
    <dbReference type="NCBI Taxonomy" id="747725"/>
    <lineage>
        <taxon>Eukaryota</taxon>
        <taxon>Fungi</taxon>
        <taxon>Fungi incertae sedis</taxon>
        <taxon>Mucoromycota</taxon>
        <taxon>Mucoromycotina</taxon>
        <taxon>Mucoromycetes</taxon>
        <taxon>Mucorales</taxon>
        <taxon>Mucorineae</taxon>
        <taxon>Mucoraceae</taxon>
        <taxon>Mucor</taxon>
    </lineage>
</organism>